<evidence type="ECO:0000313" key="2">
    <source>
        <dbReference type="EMBL" id="AUH33186.1"/>
    </source>
</evidence>
<dbReference type="Pfam" id="PF00535">
    <property type="entry name" value="Glycos_transf_2"/>
    <property type="match status" value="1"/>
</dbReference>
<keyword evidence="3" id="KW-1185">Reference proteome</keyword>
<name>A0A2K9ER01_9RHOB</name>
<dbReference type="OrthoDB" id="7527830at2"/>
<dbReference type="KEGG" id="paro:CUV01_07085"/>
<dbReference type="Proteomes" id="UP000233742">
    <property type="component" value="Chromosome"/>
</dbReference>
<dbReference type="InterPro" id="IPR001173">
    <property type="entry name" value="Glyco_trans_2-like"/>
</dbReference>
<accession>A0A2K9ER01</accession>
<sequence length="774" mass="86670">MISEASRTPTDMSTALHLTSDAILPSLDLPAKNWDVVLTCFEPLIAVTGGIGTYHRLLLQELAQSGKKVLVLTRGMNAEQDFLPEIEKINVDLLKPAKAFNFVGLEHEFFSLQCHFALRALYQTGHRFGLVEFSDYGADGFYPLRARAAGIYEFGVGAVRLHSPSVMLTEDNGGNHFSLNDFNRDRIDREMSVYQDADAILFGGDAMRDRVLELTERFGLDVADKMVKCPHPYPRHLFTAIEGVSDDAMGDARTTLINKVCEKSRFVKPADLQTARFIGVFGRIEDRKGQFQMFWQAVTDADFVRFVKTSDFHFLVAGHNVLDHIGNYRLNDLYALIHEKGLQGRIHFTGRLEQDELAECSRAVSGYIFPSIFENYPNALLEILPTCRPVAISVHGCMPEITEGFSDVALIDPKELETESLIAFMQGIPVEVGPPAEDELAKRIATFEHRQAEMMAYYKQDFPTPDVDANVDLPSLGIVLPVYQEHRYLHQAISTAKTVLGGGENIVVVDDHSAPENARKIARITNELDVQLITLPENAGPAVARLHGVKALTTDLVQLCDGDDLLDPQGIAAIHLMFARDPDLTMATGVMSCFQEENHCWTPRNGNIWTATAANFGHSGSMFRRDALLAALGTQHERLPLNEDWLMNLLILVKGGKCRMTPEITYHYRRYGGSRSTQNASLVGRVSRQINRIISDEMSFQNPEQKARLREIYKGYLGSVSRPGAPGSHMSAHSFPLRYQYLDAVFFKLVKIKGIEPLFLKLKRRLVQRSRVKT</sequence>
<dbReference type="SUPFAM" id="SSF53756">
    <property type="entry name" value="UDP-Glycosyltransferase/glycogen phosphorylase"/>
    <property type="match status" value="1"/>
</dbReference>
<dbReference type="Gene3D" id="3.40.50.2000">
    <property type="entry name" value="Glycogen Phosphorylase B"/>
    <property type="match status" value="1"/>
</dbReference>
<evidence type="ECO:0000259" key="1">
    <source>
        <dbReference type="Pfam" id="PF00535"/>
    </source>
</evidence>
<dbReference type="PANTHER" id="PTHR43685">
    <property type="entry name" value="GLYCOSYLTRANSFERASE"/>
    <property type="match status" value="1"/>
</dbReference>
<dbReference type="Gene3D" id="3.90.550.10">
    <property type="entry name" value="Spore Coat Polysaccharide Biosynthesis Protein SpsA, Chain A"/>
    <property type="match status" value="1"/>
</dbReference>
<organism evidence="2 3">
    <name type="scientific">Paracoccus tegillarcae</name>
    <dbReference type="NCBI Taxonomy" id="1529068"/>
    <lineage>
        <taxon>Bacteria</taxon>
        <taxon>Pseudomonadati</taxon>
        <taxon>Pseudomonadota</taxon>
        <taxon>Alphaproteobacteria</taxon>
        <taxon>Rhodobacterales</taxon>
        <taxon>Paracoccaceae</taxon>
        <taxon>Paracoccus</taxon>
    </lineage>
</organism>
<feature type="domain" description="Glycosyltransferase 2-like" evidence="1">
    <location>
        <begin position="478"/>
        <end position="609"/>
    </location>
</feature>
<dbReference type="InterPro" id="IPR029044">
    <property type="entry name" value="Nucleotide-diphossugar_trans"/>
</dbReference>
<reference evidence="2 3" key="1">
    <citation type="submission" date="2017-12" db="EMBL/GenBank/DDBJ databases">
        <authorList>
            <person name="Hurst M.R.H."/>
        </authorList>
    </citation>
    <scope>NUCLEOTIDE SEQUENCE [LARGE SCALE GENOMIC DNA]</scope>
    <source>
        <strain evidence="2 3">BM15</strain>
    </source>
</reference>
<dbReference type="AlphaFoldDB" id="A0A2K9ER01"/>
<dbReference type="EMBL" id="CP025408">
    <property type="protein sequence ID" value="AUH33186.1"/>
    <property type="molecule type" value="Genomic_DNA"/>
</dbReference>
<protein>
    <recommendedName>
        <fullName evidence="1">Glycosyltransferase 2-like domain-containing protein</fullName>
    </recommendedName>
</protein>
<gene>
    <name evidence="2" type="ORF">CUV01_07085</name>
</gene>
<dbReference type="CDD" id="cd00761">
    <property type="entry name" value="Glyco_tranf_GTA_type"/>
    <property type="match status" value="1"/>
</dbReference>
<evidence type="ECO:0000313" key="3">
    <source>
        <dbReference type="Proteomes" id="UP000233742"/>
    </source>
</evidence>
<dbReference type="PANTHER" id="PTHR43685:SF2">
    <property type="entry name" value="GLYCOSYLTRANSFERASE 2-LIKE DOMAIN-CONTAINING PROTEIN"/>
    <property type="match status" value="1"/>
</dbReference>
<dbReference type="Pfam" id="PF13692">
    <property type="entry name" value="Glyco_trans_1_4"/>
    <property type="match status" value="1"/>
</dbReference>
<proteinExistence type="predicted"/>
<dbReference type="SUPFAM" id="SSF53448">
    <property type="entry name" value="Nucleotide-diphospho-sugar transferases"/>
    <property type="match status" value="1"/>
</dbReference>
<dbReference type="InterPro" id="IPR050834">
    <property type="entry name" value="Glycosyltransf_2"/>
</dbReference>